<dbReference type="NCBIfam" id="TIGR04256">
    <property type="entry name" value="GxxExxY"/>
    <property type="match status" value="1"/>
</dbReference>
<dbReference type="InterPro" id="IPR026350">
    <property type="entry name" value="GxxExxY"/>
</dbReference>
<evidence type="ECO:0000313" key="1">
    <source>
        <dbReference type="EMBL" id="GAO44751.1"/>
    </source>
</evidence>
<protein>
    <recommendedName>
        <fullName evidence="3">GxxExxY protein</fullName>
    </recommendedName>
</protein>
<comment type="caution">
    <text evidence="1">The sequence shown here is derived from an EMBL/GenBank/DDBJ whole genome shotgun (WGS) entry which is preliminary data.</text>
</comment>
<dbReference type="EMBL" id="BBWV01000003">
    <property type="protein sequence ID" value="GAO44751.1"/>
    <property type="molecule type" value="Genomic_DNA"/>
</dbReference>
<dbReference type="STRING" id="1220578.FPE01S_03_07910"/>
<keyword evidence="2" id="KW-1185">Reference proteome</keyword>
<proteinExistence type="predicted"/>
<dbReference type="OrthoDB" id="1119698at2"/>
<evidence type="ECO:0008006" key="3">
    <source>
        <dbReference type="Google" id="ProtNLM"/>
    </source>
</evidence>
<accession>A0A0E9N4Y3</accession>
<dbReference type="Proteomes" id="UP000033121">
    <property type="component" value="Unassembled WGS sequence"/>
</dbReference>
<evidence type="ECO:0000313" key="2">
    <source>
        <dbReference type="Proteomes" id="UP000033121"/>
    </source>
</evidence>
<dbReference type="AlphaFoldDB" id="A0A0E9N4Y3"/>
<organism evidence="1 2">
    <name type="scientific">Flavihumibacter petaseus NBRC 106054</name>
    <dbReference type="NCBI Taxonomy" id="1220578"/>
    <lineage>
        <taxon>Bacteria</taxon>
        <taxon>Pseudomonadati</taxon>
        <taxon>Bacteroidota</taxon>
        <taxon>Chitinophagia</taxon>
        <taxon>Chitinophagales</taxon>
        <taxon>Chitinophagaceae</taxon>
        <taxon>Flavihumibacter</taxon>
    </lineage>
</organism>
<dbReference type="Pfam" id="PF13366">
    <property type="entry name" value="PDDEXK_3"/>
    <property type="match status" value="1"/>
</dbReference>
<reference evidence="1 2" key="1">
    <citation type="submission" date="2015-04" db="EMBL/GenBank/DDBJ databases">
        <title>Whole genome shotgun sequence of Flavihumibacter petaseus NBRC 106054.</title>
        <authorList>
            <person name="Miyazawa S."/>
            <person name="Hosoyama A."/>
            <person name="Hashimoto M."/>
            <person name="Noguchi M."/>
            <person name="Tsuchikane K."/>
            <person name="Ohji S."/>
            <person name="Yamazoe A."/>
            <person name="Ichikawa N."/>
            <person name="Kimura A."/>
            <person name="Fujita N."/>
        </authorList>
    </citation>
    <scope>NUCLEOTIDE SEQUENCE [LARGE SCALE GENOMIC DNA]</scope>
    <source>
        <strain evidence="1 2">NBRC 106054</strain>
    </source>
</reference>
<name>A0A0E9N4Y3_9BACT</name>
<gene>
    <name evidence="1" type="ORF">FPE01S_03_07910</name>
</gene>
<sequence>MGMHSENQLAAIVVNICVEIHKTYGPGMFENVYETLLAYELQKIGIHIARQKTISLCHEGIIMDVAYKADLILEDKLIVEVKSVAGLEDLHYKQVITYLKITDCRLGLLINFNVPLIKNGIHRIVNKL</sequence>